<keyword evidence="3 4" id="KW-0808">Transferase</keyword>
<evidence type="ECO:0000256" key="1">
    <source>
        <dbReference type="ARBA" id="ARBA00009995"/>
    </source>
</evidence>
<accession>A0AAV7G121</accession>
<dbReference type="InterPro" id="IPR002213">
    <property type="entry name" value="UDP_glucos_trans"/>
</dbReference>
<evidence type="ECO:0000256" key="3">
    <source>
        <dbReference type="ARBA" id="ARBA00022679"/>
    </source>
</evidence>
<evidence type="ECO:0000313" key="5">
    <source>
        <dbReference type="EMBL" id="KAH0455534.1"/>
    </source>
</evidence>
<comment type="similarity">
    <text evidence="1 4">Belongs to the UDP-glycosyltransferase family.</text>
</comment>
<dbReference type="InterPro" id="IPR035595">
    <property type="entry name" value="UDP_glycos_trans_CS"/>
</dbReference>
<dbReference type="Proteomes" id="UP000775213">
    <property type="component" value="Unassembled WGS sequence"/>
</dbReference>
<dbReference type="FunFam" id="3.40.50.2000:FF:000047">
    <property type="entry name" value="Glycosyltransferase"/>
    <property type="match status" value="1"/>
</dbReference>
<reference evidence="5 6" key="1">
    <citation type="journal article" date="2021" name="Hortic Res">
        <title>Chromosome-scale assembly of the Dendrobium chrysotoxum genome enhances the understanding of orchid evolution.</title>
        <authorList>
            <person name="Zhang Y."/>
            <person name="Zhang G.Q."/>
            <person name="Zhang D."/>
            <person name="Liu X.D."/>
            <person name="Xu X.Y."/>
            <person name="Sun W.H."/>
            <person name="Yu X."/>
            <person name="Zhu X."/>
            <person name="Wang Z.W."/>
            <person name="Zhao X."/>
            <person name="Zhong W.Y."/>
            <person name="Chen H."/>
            <person name="Yin W.L."/>
            <person name="Huang T."/>
            <person name="Niu S.C."/>
            <person name="Liu Z.J."/>
        </authorList>
    </citation>
    <scope>NUCLEOTIDE SEQUENCE [LARGE SCALE GENOMIC DNA]</scope>
    <source>
        <strain evidence="5">Lindl</strain>
    </source>
</reference>
<dbReference type="SUPFAM" id="SSF53756">
    <property type="entry name" value="UDP-Glycosyltransferase/glycogen phosphorylase"/>
    <property type="match status" value="1"/>
</dbReference>
<organism evidence="5 6">
    <name type="scientific">Dendrobium chrysotoxum</name>
    <name type="common">Orchid</name>
    <dbReference type="NCBI Taxonomy" id="161865"/>
    <lineage>
        <taxon>Eukaryota</taxon>
        <taxon>Viridiplantae</taxon>
        <taxon>Streptophyta</taxon>
        <taxon>Embryophyta</taxon>
        <taxon>Tracheophyta</taxon>
        <taxon>Spermatophyta</taxon>
        <taxon>Magnoliopsida</taxon>
        <taxon>Liliopsida</taxon>
        <taxon>Asparagales</taxon>
        <taxon>Orchidaceae</taxon>
        <taxon>Epidendroideae</taxon>
        <taxon>Malaxideae</taxon>
        <taxon>Dendrobiinae</taxon>
        <taxon>Dendrobium</taxon>
    </lineage>
</organism>
<protein>
    <submittedName>
        <fullName evidence="5">Uncharacterized protein</fullName>
    </submittedName>
</protein>
<dbReference type="CDD" id="cd03784">
    <property type="entry name" value="GT1_Gtf-like"/>
    <property type="match status" value="1"/>
</dbReference>
<evidence type="ECO:0000313" key="6">
    <source>
        <dbReference type="Proteomes" id="UP000775213"/>
    </source>
</evidence>
<dbReference type="PANTHER" id="PTHR48047:SF45">
    <property type="entry name" value="SCOPOLETIN GLUCOSYLTRANSFERASE-LIKE"/>
    <property type="match status" value="1"/>
</dbReference>
<gene>
    <name evidence="5" type="ORF">IEQ34_015566</name>
</gene>
<name>A0AAV7G121_DENCH</name>
<comment type="caution">
    <text evidence="5">The sequence shown here is derived from an EMBL/GenBank/DDBJ whole genome shotgun (WGS) entry which is preliminary data.</text>
</comment>
<dbReference type="Gene3D" id="3.40.50.2000">
    <property type="entry name" value="Glycogen Phosphorylase B"/>
    <property type="match status" value="2"/>
</dbReference>
<dbReference type="EMBL" id="JAGFBR010000014">
    <property type="protein sequence ID" value="KAH0455534.1"/>
    <property type="molecule type" value="Genomic_DNA"/>
</dbReference>
<dbReference type="GO" id="GO:0035251">
    <property type="term" value="F:UDP-glucosyltransferase activity"/>
    <property type="evidence" value="ECO:0007669"/>
    <property type="project" value="TreeGrafter"/>
</dbReference>
<dbReference type="PANTHER" id="PTHR48047">
    <property type="entry name" value="GLYCOSYLTRANSFERASE"/>
    <property type="match status" value="1"/>
</dbReference>
<keyword evidence="2 4" id="KW-0328">Glycosyltransferase</keyword>
<dbReference type="AlphaFoldDB" id="A0AAV7G121"/>
<keyword evidence="6" id="KW-1185">Reference proteome</keyword>
<sequence>MLVLDFNILARMRTEIIMKTINEAKEVESKSYGTLMNSFYELESEYADQYCKMKGRAWNVGPVSLCNKEVINKSIRGGEYPASVNECLKWLDKRSVGSVVYICFGSRSFFSMEQLTEIALGLEASRHSFVWVVQNKGNDWIPNSYEERIKDVGMMIKGWAPQLMILNHDAVGGFVTHCGWNSSLEGISVGLPMVTWPLYADQFDNEKLLVDILKVGVMVDSKGYTSNVKLRPIVEAAALKEAVRKLMGDGIEAEKRRRRAKELGEMAKRAVDKGGSSYEEIGNLMHELMERKKHV</sequence>
<dbReference type="Pfam" id="PF00201">
    <property type="entry name" value="UDPGT"/>
    <property type="match status" value="1"/>
</dbReference>
<proteinExistence type="inferred from homology"/>
<evidence type="ECO:0000256" key="4">
    <source>
        <dbReference type="RuleBase" id="RU003718"/>
    </source>
</evidence>
<evidence type="ECO:0000256" key="2">
    <source>
        <dbReference type="ARBA" id="ARBA00022676"/>
    </source>
</evidence>
<dbReference type="PROSITE" id="PS00375">
    <property type="entry name" value="UDPGT"/>
    <property type="match status" value="1"/>
</dbReference>